<dbReference type="AlphaFoldDB" id="A0A221FQF4"/>
<dbReference type="EMBL" id="CP029449">
    <property type="protein sequence ID" value="AWL71126.1"/>
    <property type="molecule type" value="Genomic_DNA"/>
</dbReference>
<reference evidence="4" key="1">
    <citation type="submission" date="2016-04" db="EMBL/GenBank/DDBJ databases">
        <authorList>
            <person name="Osei Sekyere J."/>
            <person name="Sivertsen A."/>
            <person name="Pedersen A.T."/>
            <person name="Sundsfjord A."/>
        </authorList>
    </citation>
    <scope>NUCLEOTIDE SEQUENCE [LARGE SCALE GENOMIC DNA]</scope>
    <source>
        <strain evidence="4">945174350</strain>
    </source>
</reference>
<reference evidence="2" key="2">
    <citation type="journal article" date="2017" name="PLoS ONE">
        <title>Genomic and phenotypic characterisation of fluoroquinolone resistance mechanisms in Enterobacteriaceae in Durban, South Africa.</title>
        <authorList>
            <person name="Osei Sekyere J."/>
            <person name="Amoako D.G."/>
        </authorList>
    </citation>
    <scope>NUCLEOTIDE SEQUENCE</scope>
    <source>
        <strain evidence="2">945174350</strain>
    </source>
</reference>
<evidence type="ECO:0000313" key="3">
    <source>
        <dbReference type="EMBL" id="TXE36496.1"/>
    </source>
</evidence>
<organism evidence="3 6">
    <name type="scientific">Serratia marcescens</name>
    <dbReference type="NCBI Taxonomy" id="615"/>
    <lineage>
        <taxon>Bacteria</taxon>
        <taxon>Pseudomonadati</taxon>
        <taxon>Pseudomonadota</taxon>
        <taxon>Gammaproteobacteria</taxon>
        <taxon>Enterobacterales</taxon>
        <taxon>Yersiniaceae</taxon>
        <taxon>Serratia</taxon>
    </lineage>
</organism>
<name>A0A221FQF4_SERMA</name>
<protein>
    <submittedName>
        <fullName evidence="3">Uncharacterized protein</fullName>
    </submittedName>
</protein>
<dbReference type="InterPro" id="IPR009634">
    <property type="entry name" value="Put_exci"/>
</dbReference>
<evidence type="ECO:0000313" key="6">
    <source>
        <dbReference type="Proteomes" id="UP000321126"/>
    </source>
</evidence>
<reference evidence="1 5" key="3">
    <citation type="submission" date="2018-05" db="EMBL/GenBank/DDBJ databases">
        <title>Klebsiella quasipneumonaiae provides a window into carbapenemase gene transfer, plasmid rearrangements and nosocomial acquisition from the hospital environment.</title>
        <authorList>
            <person name="Mathers A.J."/>
            <person name="Vegesana K."/>
            <person name="Stoesser N."/>
            <person name="Crook D."/>
            <person name="Vaughan A."/>
            <person name="Barry K."/>
            <person name="Parikh H."/>
            <person name="Sebra R."/>
            <person name="Kotay S."/>
            <person name="Walker A.S."/>
            <person name="Sheppard A.E."/>
        </authorList>
    </citation>
    <scope>NUCLEOTIDE SEQUENCE [LARGE SCALE GENOMIC DNA]</scope>
    <source>
        <strain evidence="1 5">CAV1761</strain>
    </source>
</reference>
<dbReference type="Gene3D" id="1.10.1660.60">
    <property type="entry name" value="Putative excisionased domain DUF1233"/>
    <property type="match status" value="1"/>
</dbReference>
<dbReference type="Proteomes" id="UP000050489">
    <property type="component" value="Unassembled WGS sequence"/>
</dbReference>
<dbReference type="RefSeq" id="WP_047730590.1">
    <property type="nucleotide sequence ID" value="NZ_CAMKJA010000002.1"/>
</dbReference>
<gene>
    <name evidence="2" type="ORF">AN695_0205805</name>
    <name evidence="1" type="ORF">DKC05_27495</name>
    <name evidence="3" type="ORF">FOT62_05830</name>
</gene>
<accession>A0A221FQF4</accession>
<dbReference type="EMBL" id="LJEX02000136">
    <property type="protein sequence ID" value="OCO80394.1"/>
    <property type="molecule type" value="Genomic_DNA"/>
</dbReference>
<evidence type="ECO:0000313" key="5">
    <source>
        <dbReference type="Proteomes" id="UP000245399"/>
    </source>
</evidence>
<dbReference type="Proteomes" id="UP000321126">
    <property type="component" value="Unassembled WGS sequence"/>
</dbReference>
<evidence type="ECO:0000313" key="4">
    <source>
        <dbReference type="Proteomes" id="UP000050489"/>
    </source>
</evidence>
<dbReference type="InterPro" id="IPR038146">
    <property type="entry name" value="933W_put_Xis_sf"/>
</dbReference>
<dbReference type="Pfam" id="PF06806">
    <property type="entry name" value="DUF1233"/>
    <property type="match status" value="1"/>
</dbReference>
<dbReference type="GeneID" id="87004380"/>
<evidence type="ECO:0000313" key="1">
    <source>
        <dbReference type="EMBL" id="AWL71126.1"/>
    </source>
</evidence>
<dbReference type="Proteomes" id="UP000245399">
    <property type="component" value="Chromosome"/>
</dbReference>
<dbReference type="EMBL" id="VOUQ01000002">
    <property type="protein sequence ID" value="TXE36496.1"/>
    <property type="molecule type" value="Genomic_DNA"/>
</dbReference>
<accession>A0A5C7CLZ1</accession>
<reference evidence="3 6" key="4">
    <citation type="submission" date="2019-07" db="EMBL/GenBank/DDBJ databases">
        <title>Serratia strains were isolated from fresh produce.</title>
        <authorList>
            <person name="Cho G.-S."/>
            <person name="Stein M."/>
            <person name="Lee W."/>
            <person name="Suh S.H."/>
            <person name="Franz C.M.A.P."/>
        </authorList>
    </citation>
    <scope>NUCLEOTIDE SEQUENCE [LARGE SCALE GENOMIC DNA]</scope>
    <source>
        <strain evidence="3 6">S16</strain>
    </source>
</reference>
<proteinExistence type="predicted"/>
<evidence type="ECO:0000313" key="2">
    <source>
        <dbReference type="EMBL" id="OCO80394.1"/>
    </source>
</evidence>
<sequence>MPQVIFNEEWVVEDRLKAKTGLSDRQIEKYRQGCWIEGVHFKRVASSGQRAVRGVTWYNYPEINKMVQDA</sequence>